<comment type="caution">
    <text evidence="2">The sequence shown here is derived from an EMBL/GenBank/DDBJ whole genome shotgun (WGS) entry which is preliminary data.</text>
</comment>
<keyword evidence="3" id="KW-1185">Reference proteome</keyword>
<dbReference type="InterPro" id="IPR027417">
    <property type="entry name" value="P-loop_NTPase"/>
</dbReference>
<dbReference type="Proteomes" id="UP001258945">
    <property type="component" value="Unassembled WGS sequence"/>
</dbReference>
<gene>
    <name evidence="2" type="ORF">RQ831_17745</name>
</gene>
<evidence type="ECO:0000256" key="1">
    <source>
        <dbReference type="SAM" id="MobiDB-lite"/>
    </source>
</evidence>
<name>A0ABU3MJ13_9PROT</name>
<reference evidence="2 3" key="1">
    <citation type="journal article" date="2019" name="Microb. Pathog.">
        <title>Comparison of VITEK 2, MALDI-TOF MS, 16S rRNA gene sequencing, and whole-genome sequencing for identification of Roseomonas mucosa.</title>
        <authorList>
            <person name="Rudolph W.W."/>
            <person name="Gunzer F."/>
            <person name="Trauth M."/>
            <person name="Bunk B."/>
            <person name="Bigge R."/>
            <person name="Schrottner P."/>
        </authorList>
    </citation>
    <scope>NUCLEOTIDE SEQUENCE [LARGE SCALE GENOMIC DNA]</scope>
    <source>
        <strain evidence="2 3">DSM 103800</strain>
    </source>
</reference>
<protein>
    <recommendedName>
        <fullName evidence="4">NACHT domain-containing protein</fullName>
    </recommendedName>
</protein>
<dbReference type="EMBL" id="JAVVDO010000038">
    <property type="protein sequence ID" value="MDT8332902.1"/>
    <property type="molecule type" value="Genomic_DNA"/>
</dbReference>
<feature type="region of interest" description="Disordered" evidence="1">
    <location>
        <begin position="975"/>
        <end position="999"/>
    </location>
</feature>
<feature type="compositionally biased region" description="Basic and acidic residues" evidence="1">
    <location>
        <begin position="976"/>
        <end position="990"/>
    </location>
</feature>
<accession>A0ABU3MJ13</accession>
<evidence type="ECO:0000313" key="2">
    <source>
        <dbReference type="EMBL" id="MDT8332902.1"/>
    </source>
</evidence>
<dbReference type="SUPFAM" id="SSF52540">
    <property type="entry name" value="P-loop containing nucleoside triphosphate hydrolases"/>
    <property type="match status" value="1"/>
</dbReference>
<organism evidence="2 3">
    <name type="scientific">Roseomonas gilardii</name>
    <dbReference type="NCBI Taxonomy" id="257708"/>
    <lineage>
        <taxon>Bacteria</taxon>
        <taxon>Pseudomonadati</taxon>
        <taxon>Pseudomonadota</taxon>
        <taxon>Alphaproteobacteria</taxon>
        <taxon>Acetobacterales</taxon>
        <taxon>Roseomonadaceae</taxon>
        <taxon>Roseomonas</taxon>
    </lineage>
</organism>
<sequence>MTDYRGARGSNTGDDFHELWVTRQAIGLLGGDDGLEALTVEGVLEGGAPDTWDGVDCALYFGGPDARSANRVRLEQLKYSGSFPTAPWTVSRLIQTKKGSGDKSGRGSVIARLAKAWKAMRELRPGSSPPEVAIVTNQPIAREVTEAMARVVAAPVRVPKGAAKNGELDEVKLARASGLNSEEFRSFAKSLDLVSKTGSRFALEDRVLQAMAAWTDQDARTVSLQLRQFVRERMLPEHDRVPITREAVQLHALGVSDRHALFPCPSDVENPDRRIRRLTVEHVSRRVAAHAYVCIHGEGGVGKTTALRQIEKDLPPGSCMVAFDCYGGGRYLDPSALRHRPMDAFVQLTNEVATRLHLPLLLSRHGATDFPRTFMHRLRQGAETLAAVDPDALLVVVIDAADNSVTAATERCPPETSFVHDFVLLQDLPKNVRFVITARTGRLESLRLPERYECLPLQPFDRSETATFVGLHRAAPDEWINEFHDLSNGVPRVQAYAFKGEQDGPDGALERLRPGKSLGDVFEERFVEALAKTGNTREVAGLCAGLVSLARPVPLAALAAVLGLGPAHVRDICSDLAPGIRLQGDTVRFADEDFEAFVRDRAGSELKAVQDRAATWLLSRSRDDQYAAIHVAPALSAAERFEELLALVEEEPVPAAVADAIQRRESEVQRLRLALSASRAAGSDSRALRYVLLGAEGIRTDDTLRDLLAENPDLAVRFATNTIGRLILSDPGQRPNHGRLLFHQLVVHAERGDPISFRNGMRSLAAWLDARKAALPDANGAPRKQWPLDIRAVEADVEAAFKLEGPSAAISRMEGWRPRAVHVEIGLDLPGRLIAEGKAPAVEELLGDGGLGPTGGVFVRVPLALAGRKVDADLLDRGLLRLSRMVRVSQFMKGHQGDDALGTRLVDLLLTGCEVLTVLDPARIRIDVILERFLKPQLRRIDRHYPSDPVRLDALFRAHALREARAGRLPLASDLFEPRPLEDPKPDTQKRRSGGFEADRDRELQEHANVFFAIYGVVARALVGTLSGGDAVVELRRASTSIRNKAWRLRREPASGGARVLAARQVLSLLTTGLEPTPLLETAFDLDGDWRSGHRSPDTRMVSRLSLRPELHEALAAALTTAAGETSRLRIGAREKAGILVQYSRSLLPLSPDDAGGVFRLAVEAAGELDSEVNAQLIMLEQLVRQAADVTPDRRGTALALGEIVLDAAIRLDGDDHFPWDRAMAALARLDPPLALAAASRWDARGMVELRHSLPEVLRSSLETGSTTPGQAAALGLILEFDDGVLSASMSCARARNVRNLDALWEEAARDLLLRPGREGSPSDLLATATVSTGSMVQAALAQEEFERATNCAALPVEESPDRSVQTDIVALHRWTPSDLLDAPALISTTSRLQESAREKRIYLSRDEILVAARTAVPLRDRSRHLDALVSGGHVGWGKVPIRALLSALDAWRSPGVDAWSRSRLPGLISEWLPRITLGMPYGQDELTPLLSHAGLSAEGQRDLLLGSIQENVEALSAEGIFGLVARVGALLAEEDAADLLEWYVARLSSRIDQEHLEAIGPPSDLPTSMDESVGRTIVARMASPDTRIRWRAAHALRRLARTGDTSVVPAVVARYGKQDDAVFSGPMPAYYPLAARLWSVIALDRVAGETPSAAAHAGRLLLNTALDDAFPHLLLRAFARDACHKLIVAGALSPTPAQVTALAAVNTPGVPRIKVKDRHRAFGFEAECRERRFGFDSMDTLPYWYERILRAFAGLNGQRFLDEAERWIVDVWGWNEEKVQAAPRLRWRFGREQDYGLTSHRQGSNPVIEPLDTHLEWHAMWCAAGELLKTVPLVECDPDDWDDLGGRIAREQLSEPPLWSADLLDPTPLHARFRSLGDLSLPEWTEAVSEVDHRIPMLPPERTDYVAVDGHEETTAGDRSHRSRLSSALVDPSTGSSLLRALQTVDDSWDYRLPDEGDSDFEFDDPPLRLLGWLRSPQRDEGIDGHDPYKGYARRLETLPGERVRRACGLLRDDAGAPRWWRAASPVPMFIHETWGEGERDDDGSRTRSVGQRLLVHREQLADFLRAEGLDLVIEVEVTRSGRQARRYSSEEETPPPEAKFDRLYRLDASGGLHVAEGRLGTWTGAGTKSRST</sequence>
<evidence type="ECO:0008006" key="4">
    <source>
        <dbReference type="Google" id="ProtNLM"/>
    </source>
</evidence>
<proteinExistence type="predicted"/>
<evidence type="ECO:0000313" key="3">
    <source>
        <dbReference type="Proteomes" id="UP001258945"/>
    </source>
</evidence>
<dbReference type="RefSeq" id="WP_314283842.1">
    <property type="nucleotide sequence ID" value="NZ_JAVVDO010000038.1"/>
</dbReference>